<name>A0A9N8KHI4_9PEZI</name>
<gene>
    <name evidence="3" type="ORF">AWRI4620_LOCUS2379</name>
</gene>
<comment type="similarity">
    <text evidence="1">Belongs to the ANP1/MMN9/VAN1 family.</text>
</comment>
<organism evidence="3 4">
    <name type="scientific">Aureobasidium uvarum</name>
    <dbReference type="NCBI Taxonomy" id="2773716"/>
    <lineage>
        <taxon>Eukaryota</taxon>
        <taxon>Fungi</taxon>
        <taxon>Dikarya</taxon>
        <taxon>Ascomycota</taxon>
        <taxon>Pezizomycotina</taxon>
        <taxon>Dothideomycetes</taxon>
        <taxon>Dothideomycetidae</taxon>
        <taxon>Dothideales</taxon>
        <taxon>Saccotheciaceae</taxon>
        <taxon>Aureobasidium</taxon>
    </lineage>
</organism>
<dbReference type="Proteomes" id="UP000745764">
    <property type="component" value="Unassembled WGS sequence"/>
</dbReference>
<proteinExistence type="inferred from homology"/>
<dbReference type="PANTHER" id="PTHR43083:SF6">
    <property type="entry name" value="MANNAN POLYMERASE COMPLEXES SUBUNIT MNN9"/>
    <property type="match status" value="1"/>
</dbReference>
<feature type="compositionally biased region" description="Basic and acidic residues" evidence="2">
    <location>
        <begin position="77"/>
        <end position="89"/>
    </location>
</feature>
<dbReference type="AlphaFoldDB" id="A0A9N8KHI4"/>
<dbReference type="Gene3D" id="3.90.550.10">
    <property type="entry name" value="Spore Coat Polysaccharide Biosynthesis Protein SpsA, Chain A"/>
    <property type="match status" value="1"/>
</dbReference>
<accession>A0A9N8KHI4</accession>
<dbReference type="InterPro" id="IPR029044">
    <property type="entry name" value="Nucleotide-diphossugar_trans"/>
</dbReference>
<dbReference type="Pfam" id="PF03452">
    <property type="entry name" value="Anp1"/>
    <property type="match status" value="1"/>
</dbReference>
<reference evidence="3" key="1">
    <citation type="submission" date="2020-06" db="EMBL/GenBank/DDBJ databases">
        <authorList>
            <person name="Onetto C."/>
        </authorList>
    </citation>
    <scope>NUCLEOTIDE SEQUENCE</scope>
</reference>
<protein>
    <recommendedName>
        <fullName evidence="5">Nucleotide-diphospho-sugar transferase</fullName>
    </recommendedName>
</protein>
<feature type="compositionally biased region" description="Basic and acidic residues" evidence="2">
    <location>
        <begin position="96"/>
        <end position="109"/>
    </location>
</feature>
<evidence type="ECO:0000256" key="1">
    <source>
        <dbReference type="ARBA" id="ARBA00037964"/>
    </source>
</evidence>
<dbReference type="EMBL" id="CAINUL010000002">
    <property type="protein sequence ID" value="CAD0108124.1"/>
    <property type="molecule type" value="Genomic_DNA"/>
</dbReference>
<dbReference type="InterPro" id="IPR052086">
    <property type="entry name" value="Mannan_Polymerase_Subunit"/>
</dbReference>
<dbReference type="OrthoDB" id="204164at2759"/>
<comment type="caution">
    <text evidence="3">The sequence shown here is derived from an EMBL/GenBank/DDBJ whole genome shotgun (WGS) entry which is preliminary data.</text>
</comment>
<keyword evidence="4" id="KW-1185">Reference proteome</keyword>
<evidence type="ECO:0000256" key="2">
    <source>
        <dbReference type="SAM" id="MobiDB-lite"/>
    </source>
</evidence>
<dbReference type="PANTHER" id="PTHR43083">
    <property type="entry name" value="MANNAN POLYMERASE II"/>
    <property type="match status" value="1"/>
</dbReference>
<sequence>MVSSTSSKSTVRILSFLLIVALLYIVTVPAHPTRRTRLSPAASPDQDQDISRTIWDIPHLKPAEEESTPAAWEDASSDNKAEEEEKQKPEEDEERPSDVGDHISTGKEAVDDEQLTEEEKAVQDYHQEHGQNQPTRDRPKVPAKADGTPSSAAASSPTPILTEINLPEIRHHTQINNASAAEHLILVVTHEESHWGHVNGKPRTFPTFLELLNDTSGLPPSSISFAVLTTTESAYNSYVSHLASHPTLAKAQVILYTPTTPEEKGPEDRHADSFQAVRRRQIAIARNILLFRALTTEPHIFYYDADIVDATPNICAQMLKQAANPKITKNPGITMPEKVLPVGMITTRASDGNTYDYDRNAWYHRGSVRKDRDQHMQDLLPFASADEIFPLDTVGGTLLYINAVLY</sequence>
<evidence type="ECO:0000313" key="3">
    <source>
        <dbReference type="EMBL" id="CAD0108124.1"/>
    </source>
</evidence>
<feature type="compositionally biased region" description="Low complexity" evidence="2">
    <location>
        <begin position="148"/>
        <end position="159"/>
    </location>
</feature>
<feature type="region of interest" description="Disordered" evidence="2">
    <location>
        <begin position="59"/>
        <end position="160"/>
    </location>
</feature>
<evidence type="ECO:0000313" key="4">
    <source>
        <dbReference type="Proteomes" id="UP000745764"/>
    </source>
</evidence>
<evidence type="ECO:0008006" key="5">
    <source>
        <dbReference type="Google" id="ProtNLM"/>
    </source>
</evidence>
<feature type="compositionally biased region" description="Basic and acidic residues" evidence="2">
    <location>
        <begin position="117"/>
        <end position="140"/>
    </location>
</feature>